<dbReference type="InterPro" id="IPR009045">
    <property type="entry name" value="Zn_M74/Hedgehog-like"/>
</dbReference>
<comment type="function">
    <text evidence="9 10">Catalyzes hydrolysis of the D-alanyl-D-alanine dipeptide.</text>
</comment>
<dbReference type="GO" id="GO:0008270">
    <property type="term" value="F:zinc ion binding"/>
    <property type="evidence" value="ECO:0007669"/>
    <property type="project" value="UniProtKB-UniRule"/>
</dbReference>
<dbReference type="Proteomes" id="UP000036834">
    <property type="component" value="Unassembled WGS sequence"/>
</dbReference>
<feature type="active site" description="Proton donor/acceptor" evidence="9">
    <location>
        <position position="183"/>
    </location>
</feature>
<reference evidence="12" key="1">
    <citation type="submission" date="2015-07" db="EMBL/GenBank/DDBJ databases">
        <title>Genome sequencing project for genomic taxonomy and phylogenomics of Bacillus-like bacteria.</title>
        <authorList>
            <person name="Liu B."/>
            <person name="Wang J."/>
            <person name="Zhu Y."/>
            <person name="Liu G."/>
            <person name="Chen Q."/>
            <person name="Chen Z."/>
            <person name="Lan J."/>
            <person name="Che J."/>
            <person name="Ge C."/>
            <person name="Shi H."/>
            <person name="Pan Z."/>
            <person name="Liu X."/>
        </authorList>
    </citation>
    <scope>NUCLEOTIDE SEQUENCE [LARGE SCALE GENOMIC DNA]</scope>
    <source>
        <strain evidence="12">DSM 9887</strain>
    </source>
</reference>
<dbReference type="PANTHER" id="PTHR43126:SF2">
    <property type="entry name" value="D-ALANYL-D-ALANINE DIPEPTIDASE"/>
    <property type="match status" value="1"/>
</dbReference>
<dbReference type="GO" id="GO:0008237">
    <property type="term" value="F:metallopeptidase activity"/>
    <property type="evidence" value="ECO:0007669"/>
    <property type="project" value="UniProtKB-KW"/>
</dbReference>
<evidence type="ECO:0000256" key="10">
    <source>
        <dbReference type="PIRNR" id="PIRNR026671"/>
    </source>
</evidence>
<keyword evidence="7 9" id="KW-0482">Metalloprotease</keyword>
<dbReference type="Pfam" id="PF01427">
    <property type="entry name" value="Peptidase_M15"/>
    <property type="match status" value="1"/>
</dbReference>
<evidence type="ECO:0000256" key="2">
    <source>
        <dbReference type="ARBA" id="ARBA00022670"/>
    </source>
</evidence>
<dbReference type="GO" id="GO:0006508">
    <property type="term" value="P:proteolysis"/>
    <property type="evidence" value="ECO:0007669"/>
    <property type="project" value="UniProtKB-KW"/>
</dbReference>
<evidence type="ECO:0000313" key="11">
    <source>
        <dbReference type="EMBL" id="KNB74182.1"/>
    </source>
</evidence>
<keyword evidence="3 9" id="KW-0479">Metal-binding</keyword>
<gene>
    <name evidence="11" type="ORF">ADS79_08855</name>
</gene>
<protein>
    <recommendedName>
        <fullName evidence="9 10">D-alanyl-D-alanine dipeptidase</fullName>
        <shortName evidence="9 10">D-Ala-D-Ala dipeptidase</shortName>
        <ecNumber evidence="9 10">3.4.13.22</ecNumber>
    </recommendedName>
</protein>
<evidence type="ECO:0000256" key="6">
    <source>
        <dbReference type="ARBA" id="ARBA00022997"/>
    </source>
</evidence>
<feature type="site" description="Transition state stabilizer" evidence="9">
    <location>
        <position position="65"/>
    </location>
</feature>
<feature type="binding site" evidence="9">
    <location>
        <position position="113"/>
    </location>
    <ligand>
        <name>Zn(2+)</name>
        <dbReference type="ChEBI" id="CHEBI:29105"/>
        <note>catalytic</note>
    </ligand>
</feature>
<keyword evidence="4 9" id="KW-0378">Hydrolase</keyword>
<keyword evidence="8 10" id="KW-0961">Cell wall biogenesis/degradation</keyword>
<dbReference type="SUPFAM" id="SSF55166">
    <property type="entry name" value="Hedgehog/DD-peptidase"/>
    <property type="match status" value="1"/>
</dbReference>
<proteinExistence type="inferred from homology"/>
<organism evidence="11 12">
    <name type="scientific">Brevibacillus reuszeri</name>
    <dbReference type="NCBI Taxonomy" id="54915"/>
    <lineage>
        <taxon>Bacteria</taxon>
        <taxon>Bacillati</taxon>
        <taxon>Bacillota</taxon>
        <taxon>Bacilli</taxon>
        <taxon>Bacillales</taxon>
        <taxon>Paenibacillaceae</taxon>
        <taxon>Brevibacillus</taxon>
    </lineage>
</organism>
<evidence type="ECO:0000256" key="3">
    <source>
        <dbReference type="ARBA" id="ARBA00022723"/>
    </source>
</evidence>
<evidence type="ECO:0000256" key="7">
    <source>
        <dbReference type="ARBA" id="ARBA00023049"/>
    </source>
</evidence>
<dbReference type="PANTHER" id="PTHR43126">
    <property type="entry name" value="D-ALANYL-D-ALANINE DIPEPTIDASE"/>
    <property type="match status" value="1"/>
</dbReference>
<comment type="cofactor">
    <cofactor evidence="9">
        <name>Zn(2+)</name>
        <dbReference type="ChEBI" id="CHEBI:29105"/>
    </cofactor>
    <text evidence="9">Binds 1 zinc ion per subunit.</text>
</comment>
<dbReference type="PIRSF" id="PIRSF026671">
    <property type="entry name" value="AA_dipeptidase"/>
    <property type="match status" value="1"/>
</dbReference>
<sequence length="214" mass="24552">MESHEPLLSLKQYSPEIEVYPAYYREGLSGAIDDCLLRHGVAQRLKKAAELLPAGIRLVLLDGYRPIAVQQALYDRQRNHLLEQGWTESEEMYAELHRFVARPTVDPAKPPRHFTGGAVDLTLTGPNGWLNMGTPFDDFSERAATRYYEQKSDLQPDEQLIRDHRRLLYHVMNQVGFTNYSDEWWHFDFGNQAWAILTGNERACYGGVVPQASN</sequence>
<dbReference type="AlphaFoldDB" id="A0A0K9YZY2"/>
<dbReference type="GO" id="GO:0071555">
    <property type="term" value="P:cell wall organization"/>
    <property type="evidence" value="ECO:0007669"/>
    <property type="project" value="UniProtKB-KW"/>
</dbReference>
<dbReference type="EMBL" id="LGIQ01000005">
    <property type="protein sequence ID" value="KNB74182.1"/>
    <property type="molecule type" value="Genomic_DNA"/>
</dbReference>
<comment type="catalytic activity">
    <reaction evidence="1 9 10">
        <text>D-alanyl-D-alanine + H2O = 2 D-alanine</text>
        <dbReference type="Rhea" id="RHEA:20661"/>
        <dbReference type="ChEBI" id="CHEBI:15377"/>
        <dbReference type="ChEBI" id="CHEBI:57416"/>
        <dbReference type="ChEBI" id="CHEBI:57822"/>
        <dbReference type="EC" id="3.4.13.22"/>
    </reaction>
</comment>
<evidence type="ECO:0000256" key="5">
    <source>
        <dbReference type="ARBA" id="ARBA00022833"/>
    </source>
</evidence>
<evidence type="ECO:0000256" key="9">
    <source>
        <dbReference type="HAMAP-Rule" id="MF_01924"/>
    </source>
</evidence>
<keyword evidence="2 9" id="KW-0645">Protease</keyword>
<keyword evidence="5 9" id="KW-0862">Zinc</keyword>
<evidence type="ECO:0000256" key="4">
    <source>
        <dbReference type="ARBA" id="ARBA00022801"/>
    </source>
</evidence>
<comment type="caution">
    <text evidence="11">The sequence shown here is derived from an EMBL/GenBank/DDBJ whole genome shotgun (WGS) entry which is preliminary data.</text>
</comment>
<name>A0A0K9YZY2_9BACL</name>
<dbReference type="CDD" id="cd14843">
    <property type="entry name" value="D-Ala-D-Ala_dipeptidase_like"/>
    <property type="match status" value="1"/>
</dbReference>
<dbReference type="HAMAP" id="MF_01924">
    <property type="entry name" value="A_A_dipeptidase"/>
    <property type="match status" value="1"/>
</dbReference>
<keyword evidence="6 9" id="KW-0224">Dipeptidase</keyword>
<dbReference type="EC" id="3.4.13.22" evidence="9 10"/>
<feature type="binding site" evidence="9">
    <location>
        <position position="186"/>
    </location>
    <ligand>
        <name>Zn(2+)</name>
        <dbReference type="ChEBI" id="CHEBI:29105"/>
        <note>catalytic</note>
    </ligand>
</feature>
<accession>A0A0K9YZY2</accession>
<evidence type="ECO:0000256" key="1">
    <source>
        <dbReference type="ARBA" id="ARBA00001362"/>
    </source>
</evidence>
<dbReference type="STRING" id="54915.ADS79_08855"/>
<feature type="binding site" evidence="9">
    <location>
        <position position="120"/>
    </location>
    <ligand>
        <name>Zn(2+)</name>
        <dbReference type="ChEBI" id="CHEBI:29105"/>
        <note>catalytic</note>
    </ligand>
</feature>
<evidence type="ECO:0000256" key="8">
    <source>
        <dbReference type="ARBA" id="ARBA00023316"/>
    </source>
</evidence>
<evidence type="ECO:0000313" key="12">
    <source>
        <dbReference type="Proteomes" id="UP000036834"/>
    </source>
</evidence>
<dbReference type="Gene3D" id="3.30.1380.10">
    <property type="match status" value="1"/>
</dbReference>
<comment type="similarity">
    <text evidence="9 10">Belongs to the peptidase M15D family.</text>
</comment>
<dbReference type="PATRIC" id="fig|54915.3.peg.7231"/>
<dbReference type="InterPro" id="IPR000755">
    <property type="entry name" value="A_A_dipeptidase"/>
</dbReference>
<dbReference type="GO" id="GO:0160237">
    <property type="term" value="F:D-Ala-D-Ala dipeptidase activity"/>
    <property type="evidence" value="ECO:0007669"/>
    <property type="project" value="UniProtKB-EC"/>
</dbReference>